<evidence type="ECO:0000256" key="1">
    <source>
        <dbReference type="ARBA" id="ARBA00004245"/>
    </source>
</evidence>
<dbReference type="CDD" id="cd11290">
    <property type="entry name" value="gelsolin_S1_like"/>
    <property type="match status" value="1"/>
</dbReference>
<dbReference type="SUPFAM" id="SSF55753">
    <property type="entry name" value="Actin depolymerizing proteins"/>
    <property type="match status" value="6"/>
</dbReference>
<dbReference type="AlphaFoldDB" id="A0A843UCB5"/>
<evidence type="ECO:0000259" key="6">
    <source>
        <dbReference type="PROSITE" id="PS51089"/>
    </source>
</evidence>
<dbReference type="Proteomes" id="UP000652761">
    <property type="component" value="Unassembled WGS sequence"/>
</dbReference>
<dbReference type="SUPFAM" id="SSF47050">
    <property type="entry name" value="VHP, Villin headpiece domain"/>
    <property type="match status" value="1"/>
</dbReference>
<evidence type="ECO:0000313" key="7">
    <source>
        <dbReference type="EMBL" id="MQL77789.1"/>
    </source>
</evidence>
<dbReference type="Gene3D" id="1.10.950.10">
    <property type="entry name" value="Villin headpiece domain"/>
    <property type="match status" value="1"/>
</dbReference>
<keyword evidence="2" id="KW-0117">Actin capping</keyword>
<dbReference type="SMART" id="SM00153">
    <property type="entry name" value="VHP"/>
    <property type="match status" value="1"/>
</dbReference>
<dbReference type="EMBL" id="NMUH01000367">
    <property type="protein sequence ID" value="MQL77789.1"/>
    <property type="molecule type" value="Genomic_DNA"/>
</dbReference>
<dbReference type="PANTHER" id="PTHR11977">
    <property type="entry name" value="VILLIN"/>
    <property type="match status" value="1"/>
</dbReference>
<sequence>MRLEAEREGWPRSNFEHGFLFLSLFKSPTPQPSWRVAAAAETGGEWRRNSPSRTAAAAASMQAEDDKAFRGAGAKPGLEIWCIEDRRLVFVRKSSHGKFFSGSSYIVLNTVQSRSGLLQHDVHYWVGKDSKEVDAAMVSDKALELDAALGSRTVQYREDQGRETEKFLSYFRPCIIPVEGVFSSGGGGSESKSYRVRLFRCRGDHVAYVSEVPFSRSSLNHNDVFILDTQSKIFLFCGSDSSVQERAKSLEVAQYINDDSHGGRCEVATIEGGKFVGDPVAGEFWSLFGGYAPIMRDATSNGKKEIRDSPAKLFWINKGKMCLIETTSLSRGMLNADRCYMLDHESEIFVWMGRNTLVSERKASISTAEGAIYSQGRSTSTNISFLSEGSETVNFKCHFEDWPQVTPNLFEEGREKVAAIFKHQGYDVKELPDDDCRLYLDCTGSLKVWRVDHNNISPIPATFQNKLYSGDCYVVQYTYNANERNGDLFYVWLGRQSTKDDRVGAVSHMCSLGESTKGRYVMARVFEGREPNQFYAIFKTLICLKGGTSAGYKIFISENGIADETYHDDKTALFRVQGSRPDNMQAIEVDLVSSSLNSSHCYILQDGAFLFTWTGKLTSVNDHKLLSKVLDFFDPMKQPILVREGSEPDAFWNAVGGKADYQREKDIKGPAEDPHLFTCVFIEGICLSFAIYAYNDGKEIFNFTQDDLTTEDVFILDCCNEIFVWVGKHADLQSKQQYLALGKKFLEADILHEGLSSEAAVYIIPEGNEPTFFTRFFDWDSSKGNVSFPYLDVDLLLMHGNSFERKLAMLNGLSPTVKTPQASVSSRRYSSEYAPPHPQESLRFVGSQMRSGSPVSSLSSSSEPVKPRHFTPIAGQLSTRTDTDDSSEASPVKGGEHNILDNLEILTMEDEERTEIDLGLKIYPYEFLKVPSDVMAADIDVTRREAYLSSGEFQRLFRMTKKAFYLLPKWRQDKLKMDLKLF</sequence>
<feature type="compositionally biased region" description="Low complexity" evidence="5">
    <location>
        <begin position="851"/>
        <end position="862"/>
    </location>
</feature>
<dbReference type="InterPro" id="IPR036886">
    <property type="entry name" value="Villin_headpiece_dom_sf"/>
</dbReference>
<feature type="domain" description="HP" evidence="6">
    <location>
        <begin position="917"/>
        <end position="982"/>
    </location>
</feature>
<name>A0A843UCB5_COLES</name>
<dbReference type="CDD" id="cd11288">
    <property type="entry name" value="gelsolin_S5_like"/>
    <property type="match status" value="1"/>
</dbReference>
<dbReference type="PANTHER" id="PTHR11977:SF25">
    <property type="entry name" value="VILLIN-1"/>
    <property type="match status" value="1"/>
</dbReference>
<dbReference type="CDD" id="cd11289">
    <property type="entry name" value="gelsolin_S2_like"/>
    <property type="match status" value="1"/>
</dbReference>
<dbReference type="InterPro" id="IPR007122">
    <property type="entry name" value="Villin/Gelsolin"/>
</dbReference>
<accession>A0A843UCB5</accession>
<dbReference type="Gene3D" id="3.40.20.10">
    <property type="entry name" value="Severin"/>
    <property type="match status" value="6"/>
</dbReference>
<dbReference type="CDD" id="cd11293">
    <property type="entry name" value="gelsolin_S4_like"/>
    <property type="match status" value="1"/>
</dbReference>
<dbReference type="OrthoDB" id="6375767at2759"/>
<evidence type="ECO:0000256" key="5">
    <source>
        <dbReference type="SAM" id="MobiDB-lite"/>
    </source>
</evidence>
<keyword evidence="4" id="KW-0963">Cytoplasm</keyword>
<dbReference type="InterPro" id="IPR007123">
    <property type="entry name" value="Gelsolin-like_dom"/>
</dbReference>
<dbReference type="GO" id="GO:0005856">
    <property type="term" value="C:cytoskeleton"/>
    <property type="evidence" value="ECO:0007669"/>
    <property type="project" value="UniProtKB-SubCell"/>
</dbReference>
<organism evidence="7 8">
    <name type="scientific">Colocasia esculenta</name>
    <name type="common">Wild taro</name>
    <name type="synonym">Arum esculentum</name>
    <dbReference type="NCBI Taxonomy" id="4460"/>
    <lineage>
        <taxon>Eukaryota</taxon>
        <taxon>Viridiplantae</taxon>
        <taxon>Streptophyta</taxon>
        <taxon>Embryophyta</taxon>
        <taxon>Tracheophyta</taxon>
        <taxon>Spermatophyta</taxon>
        <taxon>Magnoliopsida</taxon>
        <taxon>Liliopsida</taxon>
        <taxon>Araceae</taxon>
        <taxon>Aroideae</taxon>
        <taxon>Colocasieae</taxon>
        <taxon>Colocasia</taxon>
    </lineage>
</organism>
<dbReference type="InterPro" id="IPR029006">
    <property type="entry name" value="ADF-H/Gelsolin-like_dom_sf"/>
</dbReference>
<dbReference type="SMART" id="SM00262">
    <property type="entry name" value="GEL"/>
    <property type="match status" value="6"/>
</dbReference>
<dbReference type="GO" id="GO:0051693">
    <property type="term" value="P:actin filament capping"/>
    <property type="evidence" value="ECO:0007669"/>
    <property type="project" value="UniProtKB-KW"/>
</dbReference>
<dbReference type="FunFam" id="3.40.20.10:FF:000001">
    <property type="entry name" value="Gelsolin"/>
    <property type="match status" value="1"/>
</dbReference>
<evidence type="ECO:0000256" key="2">
    <source>
        <dbReference type="ARBA" id="ARBA00022467"/>
    </source>
</evidence>
<comment type="subcellular location">
    <subcellularLocation>
        <location evidence="1">Cytoplasm</location>
        <location evidence="1">Cytoskeleton</location>
    </subcellularLocation>
</comment>
<evidence type="ECO:0000256" key="3">
    <source>
        <dbReference type="ARBA" id="ARBA00022737"/>
    </source>
</evidence>
<dbReference type="Pfam" id="PF00626">
    <property type="entry name" value="Gelsolin"/>
    <property type="match status" value="6"/>
</dbReference>
<dbReference type="PRINTS" id="PR00597">
    <property type="entry name" value="GELSOLIN"/>
</dbReference>
<proteinExistence type="predicted"/>
<dbReference type="PROSITE" id="PS51089">
    <property type="entry name" value="HP"/>
    <property type="match status" value="1"/>
</dbReference>
<dbReference type="GO" id="GO:0051015">
    <property type="term" value="F:actin filament binding"/>
    <property type="evidence" value="ECO:0007669"/>
    <property type="project" value="InterPro"/>
</dbReference>
<dbReference type="InterPro" id="IPR003128">
    <property type="entry name" value="Villin_headpiece"/>
</dbReference>
<comment type="caution">
    <text evidence="7">The sequence shown here is derived from an EMBL/GenBank/DDBJ whole genome shotgun (WGS) entry which is preliminary data.</text>
</comment>
<feature type="compositionally biased region" description="Polar residues" evidence="5">
    <location>
        <begin position="817"/>
        <end position="828"/>
    </location>
</feature>
<protein>
    <recommendedName>
        <fullName evidence="6">HP domain-containing protein</fullName>
    </recommendedName>
</protein>
<gene>
    <name evidence="7" type="ORF">Taro_010202</name>
</gene>
<reference evidence="7" key="1">
    <citation type="submission" date="2017-07" db="EMBL/GenBank/DDBJ databases">
        <title>Taro Niue Genome Assembly and Annotation.</title>
        <authorList>
            <person name="Atibalentja N."/>
            <person name="Keating K."/>
            <person name="Fields C.J."/>
        </authorList>
    </citation>
    <scope>NUCLEOTIDE SEQUENCE</scope>
    <source>
        <strain evidence="7">Niue_2</strain>
        <tissue evidence="7">Leaf</tissue>
    </source>
</reference>
<evidence type="ECO:0000256" key="4">
    <source>
        <dbReference type="ARBA" id="ARBA00023212"/>
    </source>
</evidence>
<keyword evidence="4" id="KW-0206">Cytoskeleton</keyword>
<dbReference type="Pfam" id="PF02209">
    <property type="entry name" value="VHP"/>
    <property type="match status" value="1"/>
</dbReference>
<keyword evidence="3" id="KW-0677">Repeat</keyword>
<evidence type="ECO:0000313" key="8">
    <source>
        <dbReference type="Proteomes" id="UP000652761"/>
    </source>
</evidence>
<dbReference type="GO" id="GO:0007015">
    <property type="term" value="P:actin filament organization"/>
    <property type="evidence" value="ECO:0007669"/>
    <property type="project" value="UniProtKB-ARBA"/>
</dbReference>
<feature type="region of interest" description="Disordered" evidence="5">
    <location>
        <begin position="817"/>
        <end position="895"/>
    </location>
</feature>
<keyword evidence="8" id="KW-1185">Reference proteome</keyword>